<organism evidence="4">
    <name type="scientific">Guillardia theta (strain CCMP2712)</name>
    <name type="common">Cryptophyte</name>
    <dbReference type="NCBI Taxonomy" id="905079"/>
    <lineage>
        <taxon>Eukaryota</taxon>
        <taxon>Cryptophyceae</taxon>
        <taxon>Pyrenomonadales</taxon>
        <taxon>Geminigeraceae</taxon>
        <taxon>Guillardia</taxon>
    </lineage>
</organism>
<dbReference type="STRING" id="905079.L1IZ09"/>
<keyword evidence="1" id="KW-0677">Repeat</keyword>
<proteinExistence type="predicted"/>
<reference evidence="6" key="2">
    <citation type="submission" date="2012-11" db="EMBL/GenBank/DDBJ databases">
        <authorList>
            <person name="Kuo A."/>
            <person name="Curtis B.A."/>
            <person name="Tanifuji G."/>
            <person name="Burki F."/>
            <person name="Gruber A."/>
            <person name="Irimia M."/>
            <person name="Maruyama S."/>
            <person name="Arias M.C."/>
            <person name="Ball S.G."/>
            <person name="Gile G.H."/>
            <person name="Hirakawa Y."/>
            <person name="Hopkins J.F."/>
            <person name="Rensing S.A."/>
            <person name="Schmutz J."/>
            <person name="Symeonidi A."/>
            <person name="Elias M."/>
            <person name="Eveleigh R.J."/>
            <person name="Herman E.K."/>
            <person name="Klute M.J."/>
            <person name="Nakayama T."/>
            <person name="Obornik M."/>
            <person name="Reyes-Prieto A."/>
            <person name="Armbrust E.V."/>
            <person name="Aves S.J."/>
            <person name="Beiko R.G."/>
            <person name="Coutinho P."/>
            <person name="Dacks J.B."/>
            <person name="Durnford D.G."/>
            <person name="Fast N.M."/>
            <person name="Green B.R."/>
            <person name="Grisdale C."/>
            <person name="Hempe F."/>
            <person name="Henrissat B."/>
            <person name="Hoppner M.P."/>
            <person name="Ishida K.-I."/>
            <person name="Kim E."/>
            <person name="Koreny L."/>
            <person name="Kroth P.G."/>
            <person name="Liu Y."/>
            <person name="Malik S.-B."/>
            <person name="Maier U.G."/>
            <person name="McRose D."/>
            <person name="Mock T."/>
            <person name="Neilson J.A."/>
            <person name="Onodera N.T."/>
            <person name="Poole A.M."/>
            <person name="Pritham E.J."/>
            <person name="Richards T.A."/>
            <person name="Rocap G."/>
            <person name="Roy S.W."/>
            <person name="Sarai C."/>
            <person name="Schaack S."/>
            <person name="Shirato S."/>
            <person name="Slamovits C.H."/>
            <person name="Spencer D.F."/>
            <person name="Suzuki S."/>
            <person name="Worden A.Z."/>
            <person name="Zauner S."/>
            <person name="Barry K."/>
            <person name="Bell C."/>
            <person name="Bharti A.K."/>
            <person name="Crow J.A."/>
            <person name="Grimwood J."/>
            <person name="Kramer R."/>
            <person name="Lindquist E."/>
            <person name="Lucas S."/>
            <person name="Salamov A."/>
            <person name="McFadden G.I."/>
            <person name="Lane C.E."/>
            <person name="Keeling P.J."/>
            <person name="Gray M.W."/>
            <person name="Grigoriev I.V."/>
            <person name="Archibald J.M."/>
        </authorList>
    </citation>
    <scope>NUCLEOTIDE SEQUENCE</scope>
    <source>
        <strain evidence="6">CCMP2712</strain>
    </source>
</reference>
<dbReference type="SUPFAM" id="SSF48403">
    <property type="entry name" value="Ankyrin repeat"/>
    <property type="match status" value="1"/>
</dbReference>
<keyword evidence="2 3" id="KW-0040">ANK repeat</keyword>
<dbReference type="SMART" id="SM00248">
    <property type="entry name" value="ANK"/>
    <property type="match status" value="3"/>
</dbReference>
<evidence type="ECO:0000313" key="6">
    <source>
        <dbReference type="Proteomes" id="UP000011087"/>
    </source>
</evidence>
<dbReference type="Gene3D" id="1.25.40.20">
    <property type="entry name" value="Ankyrin repeat-containing domain"/>
    <property type="match status" value="1"/>
</dbReference>
<dbReference type="InterPro" id="IPR036770">
    <property type="entry name" value="Ankyrin_rpt-contain_sf"/>
</dbReference>
<dbReference type="OrthoDB" id="194358at2759"/>
<keyword evidence="6" id="KW-1185">Reference proteome</keyword>
<reference evidence="4 6" key="1">
    <citation type="journal article" date="2012" name="Nature">
        <title>Algal genomes reveal evolutionary mosaicism and the fate of nucleomorphs.</title>
        <authorList>
            <consortium name="DOE Joint Genome Institute"/>
            <person name="Curtis B.A."/>
            <person name="Tanifuji G."/>
            <person name="Burki F."/>
            <person name="Gruber A."/>
            <person name="Irimia M."/>
            <person name="Maruyama S."/>
            <person name="Arias M.C."/>
            <person name="Ball S.G."/>
            <person name="Gile G.H."/>
            <person name="Hirakawa Y."/>
            <person name="Hopkins J.F."/>
            <person name="Kuo A."/>
            <person name="Rensing S.A."/>
            <person name="Schmutz J."/>
            <person name="Symeonidi A."/>
            <person name="Elias M."/>
            <person name="Eveleigh R.J."/>
            <person name="Herman E.K."/>
            <person name="Klute M.J."/>
            <person name="Nakayama T."/>
            <person name="Obornik M."/>
            <person name="Reyes-Prieto A."/>
            <person name="Armbrust E.V."/>
            <person name="Aves S.J."/>
            <person name="Beiko R.G."/>
            <person name="Coutinho P."/>
            <person name="Dacks J.B."/>
            <person name="Durnford D.G."/>
            <person name="Fast N.M."/>
            <person name="Green B.R."/>
            <person name="Grisdale C.J."/>
            <person name="Hempel F."/>
            <person name="Henrissat B."/>
            <person name="Hoppner M.P."/>
            <person name="Ishida K."/>
            <person name="Kim E."/>
            <person name="Koreny L."/>
            <person name="Kroth P.G."/>
            <person name="Liu Y."/>
            <person name="Malik S.B."/>
            <person name="Maier U.G."/>
            <person name="McRose D."/>
            <person name="Mock T."/>
            <person name="Neilson J.A."/>
            <person name="Onodera N.T."/>
            <person name="Poole A.M."/>
            <person name="Pritham E.J."/>
            <person name="Richards T.A."/>
            <person name="Rocap G."/>
            <person name="Roy S.W."/>
            <person name="Sarai C."/>
            <person name="Schaack S."/>
            <person name="Shirato S."/>
            <person name="Slamovits C.H."/>
            <person name="Spencer D.F."/>
            <person name="Suzuki S."/>
            <person name="Worden A.Z."/>
            <person name="Zauner S."/>
            <person name="Barry K."/>
            <person name="Bell C."/>
            <person name="Bharti A.K."/>
            <person name="Crow J.A."/>
            <person name="Grimwood J."/>
            <person name="Kramer R."/>
            <person name="Lindquist E."/>
            <person name="Lucas S."/>
            <person name="Salamov A."/>
            <person name="McFadden G.I."/>
            <person name="Lane C.E."/>
            <person name="Keeling P.J."/>
            <person name="Gray M.W."/>
            <person name="Grigoriev I.V."/>
            <person name="Archibald J.M."/>
        </authorList>
    </citation>
    <scope>NUCLEOTIDE SEQUENCE</scope>
    <source>
        <strain evidence="4 6">CCMP2712</strain>
    </source>
</reference>
<feature type="non-terminal residue" evidence="4">
    <location>
        <position position="1"/>
    </location>
</feature>
<dbReference type="RefSeq" id="XP_005828050.1">
    <property type="nucleotide sequence ID" value="XM_005827993.1"/>
</dbReference>
<evidence type="ECO:0000313" key="5">
    <source>
        <dbReference type="EnsemblProtists" id="EKX41070"/>
    </source>
</evidence>
<accession>L1IZ09</accession>
<protein>
    <submittedName>
        <fullName evidence="4 5">Uncharacterized protein</fullName>
    </submittedName>
</protein>
<dbReference type="PANTHER" id="PTHR24201">
    <property type="entry name" value="ANK_REP_REGION DOMAIN-CONTAINING PROTEIN"/>
    <property type="match status" value="1"/>
</dbReference>
<dbReference type="eggNOG" id="KOG2319">
    <property type="taxonomic scope" value="Eukaryota"/>
</dbReference>
<evidence type="ECO:0000256" key="2">
    <source>
        <dbReference type="ARBA" id="ARBA00023043"/>
    </source>
</evidence>
<sequence>QHGEPPTVTALVRGQGELIGLLKAAGYNMDERTEDGRTGMHVAGMLGRAGSVRELIEAGAEAGAKDRAGKTMVHWAAEYGHVEVLRTVEEQRRKKTLNNLMLKKDSDGRTCAHYASAGGHLEVVRYVAETCGEEVLREKDNDAAVRAQGEYGRAHGGGAV</sequence>
<dbReference type="Proteomes" id="UP000011087">
    <property type="component" value="Unassembled WGS sequence"/>
</dbReference>
<dbReference type="HOGENOM" id="CLU_140129_0_0_1"/>
<feature type="repeat" description="ANK" evidence="3">
    <location>
        <begin position="35"/>
        <end position="67"/>
    </location>
</feature>
<reference evidence="5" key="3">
    <citation type="submission" date="2016-03" db="UniProtKB">
        <authorList>
            <consortium name="EnsemblProtists"/>
        </authorList>
    </citation>
    <scope>IDENTIFICATION</scope>
</reference>
<gene>
    <name evidence="4" type="ORF">GUITHDRAFT_75016</name>
</gene>
<dbReference type="InterPro" id="IPR002110">
    <property type="entry name" value="Ankyrin_rpt"/>
</dbReference>
<name>L1IZ09_GUITC</name>
<evidence type="ECO:0000256" key="3">
    <source>
        <dbReference type="PROSITE-ProRule" id="PRU00023"/>
    </source>
</evidence>
<dbReference type="Pfam" id="PF12796">
    <property type="entry name" value="Ank_2"/>
    <property type="match status" value="1"/>
</dbReference>
<dbReference type="EMBL" id="JH993026">
    <property type="protein sequence ID" value="EKX41070.1"/>
    <property type="molecule type" value="Genomic_DNA"/>
</dbReference>
<evidence type="ECO:0000256" key="1">
    <source>
        <dbReference type="ARBA" id="ARBA00022737"/>
    </source>
</evidence>
<dbReference type="EnsemblProtists" id="EKX41070">
    <property type="protein sequence ID" value="EKX41070"/>
    <property type="gene ID" value="GUITHDRAFT_75016"/>
</dbReference>
<dbReference type="KEGG" id="gtt:GUITHDRAFT_75016"/>
<evidence type="ECO:0000313" key="4">
    <source>
        <dbReference type="EMBL" id="EKX41070.1"/>
    </source>
</evidence>
<dbReference type="PaxDb" id="55529-EKX41070"/>
<dbReference type="InterPro" id="IPR050776">
    <property type="entry name" value="Ank_Repeat/CDKN_Inhibitor"/>
</dbReference>
<dbReference type="Pfam" id="PF00023">
    <property type="entry name" value="Ank"/>
    <property type="match status" value="1"/>
</dbReference>
<dbReference type="GeneID" id="17297810"/>
<dbReference type="PROSITE" id="PS50297">
    <property type="entry name" value="ANK_REP_REGION"/>
    <property type="match status" value="1"/>
</dbReference>
<dbReference type="PROSITE" id="PS50088">
    <property type="entry name" value="ANK_REPEAT"/>
    <property type="match status" value="1"/>
</dbReference>
<dbReference type="AlphaFoldDB" id="L1IZ09"/>